<evidence type="ECO:0000256" key="4">
    <source>
        <dbReference type="ARBA" id="ARBA00022692"/>
    </source>
</evidence>
<dbReference type="PANTHER" id="PTHR46356:SF1">
    <property type="entry name" value="MITOCHONDRIAL 2-OXODICARBOXYLATE CARRIER"/>
    <property type="match status" value="1"/>
</dbReference>
<reference evidence="22 23" key="1">
    <citation type="journal article" date="2024" name="Insects">
        <title>An Improved Chromosome-Level Genome Assembly of the Firefly Pyrocoelia pectoralis.</title>
        <authorList>
            <person name="Fu X."/>
            <person name="Meyer-Rochow V.B."/>
            <person name="Ballantyne L."/>
            <person name="Zhu X."/>
        </authorList>
    </citation>
    <scope>NUCLEOTIDE SEQUENCE [LARGE SCALE GENOMIC DNA]</scope>
    <source>
        <strain evidence="22">XCY_ONT2</strain>
    </source>
</reference>
<evidence type="ECO:0000256" key="16">
    <source>
        <dbReference type="ARBA" id="ARBA00048303"/>
    </source>
</evidence>
<comment type="catalytic activity">
    <reaction evidence="14">
        <text>heptanedioate(in) + 2-oxoglutarate(out) = heptanedioate(out) + 2-oxoglutarate(in)</text>
        <dbReference type="Rhea" id="RHEA:71759"/>
        <dbReference type="ChEBI" id="CHEBI:16810"/>
        <dbReference type="ChEBI" id="CHEBI:36165"/>
    </reaction>
</comment>
<dbReference type="InterPro" id="IPR018108">
    <property type="entry name" value="MCP_transmembrane"/>
</dbReference>
<evidence type="ECO:0000256" key="14">
    <source>
        <dbReference type="ARBA" id="ARBA00047537"/>
    </source>
</evidence>
<evidence type="ECO:0000256" key="17">
    <source>
        <dbReference type="ARBA" id="ARBA00048581"/>
    </source>
</evidence>
<keyword evidence="3 21" id="KW-0813">Transport</keyword>
<keyword evidence="9 20" id="KW-0472">Membrane</keyword>
<keyword evidence="7" id="KW-1133">Transmembrane helix</keyword>
<evidence type="ECO:0000256" key="19">
    <source>
        <dbReference type="ARBA" id="ARBA00048998"/>
    </source>
</evidence>
<comment type="catalytic activity">
    <reaction evidence="10">
        <text>2-oxoadipate(in) + 2-oxoglutarate(out) = 2-oxoadipate(out) + 2-oxoglutarate(in)</text>
        <dbReference type="Rhea" id="RHEA:71739"/>
        <dbReference type="ChEBI" id="CHEBI:16810"/>
        <dbReference type="ChEBI" id="CHEBI:57499"/>
    </reaction>
</comment>
<dbReference type="EMBL" id="JAVRBK010000005">
    <property type="protein sequence ID" value="KAK5643531.1"/>
    <property type="molecule type" value="Genomic_DNA"/>
</dbReference>
<comment type="caution">
    <text evidence="22">The sequence shown here is derived from an EMBL/GenBank/DDBJ whole genome shotgun (WGS) entry which is preliminary data.</text>
</comment>
<evidence type="ECO:0000256" key="15">
    <source>
        <dbReference type="ARBA" id="ARBA00048003"/>
    </source>
</evidence>
<evidence type="ECO:0000256" key="12">
    <source>
        <dbReference type="ARBA" id="ARBA00041874"/>
    </source>
</evidence>
<evidence type="ECO:0000256" key="18">
    <source>
        <dbReference type="ARBA" id="ARBA00048920"/>
    </source>
</evidence>
<comment type="catalytic activity">
    <reaction evidence="16">
        <text>L-2-aminoadipate(in) + 2-oxoglutarate(out) = L-2-aminoadipate(out) + 2-oxoglutarate(in)</text>
        <dbReference type="Rhea" id="RHEA:71747"/>
        <dbReference type="ChEBI" id="CHEBI:16810"/>
        <dbReference type="ChEBI" id="CHEBI:58672"/>
    </reaction>
</comment>
<dbReference type="Proteomes" id="UP001329430">
    <property type="component" value="Chromosome 5"/>
</dbReference>
<evidence type="ECO:0000256" key="1">
    <source>
        <dbReference type="ARBA" id="ARBA00004448"/>
    </source>
</evidence>
<keyword evidence="6" id="KW-0999">Mitochondrion inner membrane</keyword>
<dbReference type="PROSITE" id="PS50920">
    <property type="entry name" value="SOLCAR"/>
    <property type="match status" value="3"/>
</dbReference>
<dbReference type="Pfam" id="PF00153">
    <property type="entry name" value="Mito_carr"/>
    <property type="match status" value="3"/>
</dbReference>
<dbReference type="Gene3D" id="1.50.40.10">
    <property type="entry name" value="Mitochondrial carrier domain"/>
    <property type="match status" value="1"/>
</dbReference>
<accession>A0AAN7VEB2</accession>
<keyword evidence="4 20" id="KW-0812">Transmembrane</keyword>
<dbReference type="GO" id="GO:0005743">
    <property type="term" value="C:mitochondrial inner membrane"/>
    <property type="evidence" value="ECO:0007669"/>
    <property type="project" value="UniProtKB-SubCell"/>
</dbReference>
<evidence type="ECO:0000256" key="13">
    <source>
        <dbReference type="ARBA" id="ARBA00046087"/>
    </source>
</evidence>
<comment type="catalytic activity">
    <reaction evidence="18">
        <text>glutarate(in) + 2-oxoglutarate(out) = glutarate(out) + 2-oxoglutarate(in)</text>
        <dbReference type="Rhea" id="RHEA:71751"/>
        <dbReference type="ChEBI" id="CHEBI:16810"/>
        <dbReference type="ChEBI" id="CHEBI:30921"/>
    </reaction>
</comment>
<evidence type="ECO:0000256" key="20">
    <source>
        <dbReference type="PROSITE-ProRule" id="PRU00282"/>
    </source>
</evidence>
<dbReference type="InterPro" id="IPR051752">
    <property type="entry name" value="Mito_2-oxodicarb_carrier"/>
</dbReference>
<comment type="catalytic activity">
    <reaction evidence="17">
        <text>2-oxoheptanedioate(in) + 2-oxoglutarate(out) = 2-oxoheptanedioate(out) + 2-oxoglutarate(in)</text>
        <dbReference type="Rhea" id="RHEA:71755"/>
        <dbReference type="ChEBI" id="CHEBI:16810"/>
        <dbReference type="ChEBI" id="CHEBI:72701"/>
    </reaction>
</comment>
<keyword evidence="8" id="KW-0496">Mitochondrion</keyword>
<evidence type="ECO:0000256" key="11">
    <source>
        <dbReference type="ARBA" id="ARBA00039747"/>
    </source>
</evidence>
<organism evidence="22 23">
    <name type="scientific">Pyrocoelia pectoralis</name>
    <dbReference type="NCBI Taxonomy" id="417401"/>
    <lineage>
        <taxon>Eukaryota</taxon>
        <taxon>Metazoa</taxon>
        <taxon>Ecdysozoa</taxon>
        <taxon>Arthropoda</taxon>
        <taxon>Hexapoda</taxon>
        <taxon>Insecta</taxon>
        <taxon>Pterygota</taxon>
        <taxon>Neoptera</taxon>
        <taxon>Endopterygota</taxon>
        <taxon>Coleoptera</taxon>
        <taxon>Polyphaga</taxon>
        <taxon>Elateriformia</taxon>
        <taxon>Elateroidea</taxon>
        <taxon>Lampyridae</taxon>
        <taxon>Lampyrinae</taxon>
        <taxon>Pyrocoelia</taxon>
    </lineage>
</organism>
<comment type="catalytic activity">
    <reaction evidence="19">
        <text>hexanedioate(in) + 2-oxoglutarate(out) = hexanedioate(out) + 2-oxoglutarate(in)</text>
        <dbReference type="Rhea" id="RHEA:71743"/>
        <dbReference type="ChEBI" id="CHEBI:16810"/>
        <dbReference type="ChEBI" id="CHEBI:17128"/>
    </reaction>
</comment>
<dbReference type="SUPFAM" id="SSF103506">
    <property type="entry name" value="Mitochondrial carrier"/>
    <property type="match status" value="1"/>
</dbReference>
<comment type="function">
    <text evidence="13">Transports dicarboxylates across the inner membranes of mitochondria by a counter-exchange mechanism. Can transport 2-oxoadipate (2-oxohexanedioate), 2-oxoglutarate, adipate (hexanedioate), glutarate, and to a lesser extent, pimelate (heptanedioate), 2-oxopimelate (2-oxoheptanedioate), 2-aminoadipate (2-aminohexanedioate), oxaloacetate, and citrate. Plays a central role in catabolism of lysine, hydroxylysine, and tryptophan, by transporting common metabolite intermediates (such as 2-oxoadipate) into the mitochondria, where it is converted into acetyl-CoA and can enter the citric acid (TCA) cycle.</text>
</comment>
<name>A0AAN7VEB2_9COLE</name>
<evidence type="ECO:0000256" key="8">
    <source>
        <dbReference type="ARBA" id="ARBA00023128"/>
    </source>
</evidence>
<comment type="similarity">
    <text evidence="2 21">Belongs to the mitochondrial carrier (TC 2.A.29) family.</text>
</comment>
<evidence type="ECO:0000256" key="9">
    <source>
        <dbReference type="ARBA" id="ARBA00023136"/>
    </source>
</evidence>
<evidence type="ECO:0000256" key="10">
    <source>
        <dbReference type="ARBA" id="ARBA00036018"/>
    </source>
</evidence>
<dbReference type="AlphaFoldDB" id="A0AAN7VEB2"/>
<protein>
    <recommendedName>
        <fullName evidence="11">Mitochondrial 2-oxodicarboxylate carrier</fullName>
    </recommendedName>
    <alternativeName>
        <fullName evidence="12">Solute carrier family 25 member 21</fullName>
    </alternativeName>
</protein>
<evidence type="ECO:0000256" key="2">
    <source>
        <dbReference type="ARBA" id="ARBA00006375"/>
    </source>
</evidence>
<comment type="catalytic activity">
    <reaction evidence="15">
        <text>citrate(in) + 2-oxoglutarate(out) = citrate(out) + 2-oxoglutarate(in)</text>
        <dbReference type="Rhea" id="RHEA:71763"/>
        <dbReference type="ChEBI" id="CHEBI:16810"/>
        <dbReference type="ChEBI" id="CHEBI:16947"/>
    </reaction>
</comment>
<evidence type="ECO:0000256" key="5">
    <source>
        <dbReference type="ARBA" id="ARBA00022737"/>
    </source>
</evidence>
<feature type="repeat" description="Solcar" evidence="20">
    <location>
        <begin position="206"/>
        <end position="295"/>
    </location>
</feature>
<evidence type="ECO:0000256" key="7">
    <source>
        <dbReference type="ARBA" id="ARBA00022989"/>
    </source>
</evidence>
<keyword evidence="23" id="KW-1185">Reference proteome</keyword>
<evidence type="ECO:0000256" key="21">
    <source>
        <dbReference type="RuleBase" id="RU000488"/>
    </source>
</evidence>
<dbReference type="PANTHER" id="PTHR46356">
    <property type="entry name" value="MITOCHONDRIAL 2-OXODICARBOXYLATE CARRIER"/>
    <property type="match status" value="1"/>
</dbReference>
<evidence type="ECO:0000313" key="22">
    <source>
        <dbReference type="EMBL" id="KAK5643531.1"/>
    </source>
</evidence>
<proteinExistence type="inferred from homology"/>
<evidence type="ECO:0000256" key="3">
    <source>
        <dbReference type="ARBA" id="ARBA00022448"/>
    </source>
</evidence>
<feature type="repeat" description="Solcar" evidence="20">
    <location>
        <begin position="108"/>
        <end position="197"/>
    </location>
</feature>
<feature type="repeat" description="Solcar" evidence="20">
    <location>
        <begin position="7"/>
        <end position="101"/>
    </location>
</feature>
<keyword evidence="5" id="KW-0677">Repeat</keyword>
<comment type="subcellular location">
    <subcellularLocation>
        <location evidence="1">Mitochondrion inner membrane</location>
        <topology evidence="1">Multi-pass membrane protein</topology>
    </subcellularLocation>
</comment>
<gene>
    <name evidence="22" type="ORF">RI129_007376</name>
</gene>
<evidence type="ECO:0000313" key="23">
    <source>
        <dbReference type="Proteomes" id="UP001329430"/>
    </source>
</evidence>
<sequence length="303" mass="33255">MSKRALKQAGYQTAAGASAGFVEVSIMHPLDLIKTRLQIQTAKPNANPNDPNYYTGIMDCVKKMYKHEGMGSFWKGIIPPIMAETPKRALKFVSFEQYKKLFMFGGKVTPMTFTLAGTCSGVTEAFVANPFEVVKVTLQSNRGGDKAASSTWLVTKQIVKEHGFGLKGLNKGLSATICRHSLFNTCYFGIYNNLKAALPPSTDRNTEFFKTVACGFISGVLGSIANIPFDVVKSRIQGPQPVPGQIKYRTTFNSLVIVYNEEGVRGLYKGLLPKVMRLGPGGAIMIVVFDKVYSYLTTNYPLD</sequence>
<evidence type="ECO:0000256" key="6">
    <source>
        <dbReference type="ARBA" id="ARBA00022792"/>
    </source>
</evidence>
<dbReference type="InterPro" id="IPR023395">
    <property type="entry name" value="MCP_dom_sf"/>
</dbReference>